<reference evidence="3 4" key="1">
    <citation type="submission" date="2011-10" db="EMBL/GenBank/DDBJ databases">
        <title>Genome Sequence of Commensalibacter intestini A911, isolated from Drosophila gut.</title>
        <authorList>
            <person name="Lee W.-J."/>
            <person name="Kim E.-K."/>
        </authorList>
    </citation>
    <scope>NUCLEOTIDE SEQUENCE [LARGE SCALE GENOMIC DNA]</scope>
    <source>
        <strain evidence="3 4">A911</strain>
    </source>
</reference>
<dbReference type="eggNOG" id="COG1529">
    <property type="taxonomic scope" value="Bacteria"/>
</dbReference>
<dbReference type="PATRIC" id="fig|1088868.3.peg.924"/>
<dbReference type="STRING" id="1088868.CIN_09230"/>
<sequence>MSNLSRRAFITRTGALALGFSLPLFSGNAQENTKAVKPENNKVVANNVPPNDEYHNAYIEIHADNSIIFRVPDIEFGQGIYTTAAMLLAEELDVVLSAVRVEAALPNEVYILKGEFTEITWGSGSTQKDWLPLQQAAATLRILLVQAAAQLWNIDVGQCHAKEGHVYGPNDQDVLYGQLLQKVALLTEPKEIILKSPDTYSLIGKSQPRVDTPAKIHGTAIYGADVRLPDQQASIMKIGLILACPVVGGKIVQLEDKQALSVQGVVAVLRLEDAVCVVADHFWSASKGASLLEIEWDFGANATVDTQSIYKQLNSVNDENTIVGYTNSDEKIEVSLKNTSHTYEATYNQPMLAHAALEPLNCTISITDTGCEVWSCTQTPLWTQEKVATLLQKDKSQIKIHNLYVGGSFGRRLDDEYIVQAVKFAKQVSYPLQCLWSREEDFAQDHVRPPYVDKVEVGVDENSLLVAVKHNIIGPSVMARWDKSQLTKEGMDPDLLLGINSLPYQIPHYQLNYTPCEIPAIIPGWWQGNGATRNIFVLESMINKYAVKAKKDPIEYRKLLKPDDRALGVINMVAQQAQWDIAPPKDIGRGFALAHVFGSYIAMVVEAEVTATSIVRLHRVIVAVDCGLAVNPDQIAAQIESGTVFGLGSALYNEVQIQNGQIVQRNFNQYRVLRMNETPQVEVHIVKSNEPPSGVGELGTIVAAPALSHALGSILEKHLYTLPLNTYLI</sequence>
<name>G6EZQ3_9PROT</name>
<dbReference type="InterPro" id="IPR008274">
    <property type="entry name" value="AldOxase/xan_DH_MoCoBD1"/>
</dbReference>
<evidence type="ECO:0000313" key="3">
    <source>
        <dbReference type="EMBL" id="EHD14991.1"/>
    </source>
</evidence>
<dbReference type="AlphaFoldDB" id="G6EZQ3"/>
<dbReference type="InterPro" id="IPR052516">
    <property type="entry name" value="N-heterocyclic_Hydroxylase"/>
</dbReference>
<proteinExistence type="predicted"/>
<dbReference type="Gene3D" id="3.90.1170.50">
    <property type="entry name" value="Aldehyde oxidase/xanthine dehydrogenase, a/b hammerhead"/>
    <property type="match status" value="1"/>
</dbReference>
<dbReference type="Gene3D" id="3.30.365.10">
    <property type="entry name" value="Aldehyde oxidase/xanthine dehydrogenase, molybdopterin binding domain"/>
    <property type="match status" value="4"/>
</dbReference>
<dbReference type="InterPro" id="IPR046867">
    <property type="entry name" value="AldOxase/xan_DH_MoCoBD2"/>
</dbReference>
<protein>
    <recommendedName>
        <fullName evidence="2">Aldehyde oxidase/xanthine dehydrogenase a/b hammerhead domain-containing protein</fullName>
    </recommendedName>
</protein>
<dbReference type="InterPro" id="IPR012368">
    <property type="entry name" value="OxRdtase_Mopterin-bd_su_IorB"/>
</dbReference>
<dbReference type="Proteomes" id="UP000005939">
    <property type="component" value="Unassembled WGS sequence"/>
</dbReference>
<dbReference type="PANTHER" id="PTHR47495:SF2">
    <property type="entry name" value="ALDEHYDE DEHYDROGENASE"/>
    <property type="match status" value="1"/>
</dbReference>
<accession>G6EZQ3</accession>
<dbReference type="InterPro" id="IPR006311">
    <property type="entry name" value="TAT_signal"/>
</dbReference>
<dbReference type="EMBL" id="AGFR01000003">
    <property type="protein sequence ID" value="EHD14991.1"/>
    <property type="molecule type" value="Genomic_DNA"/>
</dbReference>
<evidence type="ECO:0000259" key="2">
    <source>
        <dbReference type="SMART" id="SM01008"/>
    </source>
</evidence>
<dbReference type="PANTHER" id="PTHR47495">
    <property type="entry name" value="ALDEHYDE DEHYDROGENASE"/>
    <property type="match status" value="1"/>
</dbReference>
<comment type="caution">
    <text evidence="3">The sequence shown here is derived from an EMBL/GenBank/DDBJ whole genome shotgun (WGS) entry which is preliminary data.</text>
</comment>
<dbReference type="PIRSF" id="PIRSF036389">
    <property type="entry name" value="IOR_B"/>
    <property type="match status" value="1"/>
</dbReference>
<evidence type="ECO:0000313" key="4">
    <source>
        <dbReference type="Proteomes" id="UP000005939"/>
    </source>
</evidence>
<feature type="domain" description="Aldehyde oxidase/xanthine dehydrogenase a/b hammerhead" evidence="2">
    <location>
        <begin position="217"/>
        <end position="300"/>
    </location>
</feature>
<dbReference type="SMART" id="SM01008">
    <property type="entry name" value="Ald_Xan_dh_C"/>
    <property type="match status" value="1"/>
</dbReference>
<dbReference type="Pfam" id="PF02738">
    <property type="entry name" value="MoCoBD_1"/>
    <property type="match status" value="1"/>
</dbReference>
<dbReference type="InterPro" id="IPR000674">
    <property type="entry name" value="Ald_Oxase/Xan_DH_a/b"/>
</dbReference>
<organism evidence="3 4">
    <name type="scientific">Commensalibacter intestini A911</name>
    <dbReference type="NCBI Taxonomy" id="1088868"/>
    <lineage>
        <taxon>Bacteria</taxon>
        <taxon>Pseudomonadati</taxon>
        <taxon>Pseudomonadota</taxon>
        <taxon>Alphaproteobacteria</taxon>
        <taxon>Acetobacterales</taxon>
        <taxon>Acetobacteraceae</taxon>
    </lineage>
</organism>
<dbReference type="InterPro" id="IPR037165">
    <property type="entry name" value="AldOxase/xan_DH_Mopterin-bd_sf"/>
</dbReference>
<evidence type="ECO:0000256" key="1">
    <source>
        <dbReference type="SAM" id="SignalP"/>
    </source>
</evidence>
<feature type="chain" id="PRO_5003488582" description="Aldehyde oxidase/xanthine dehydrogenase a/b hammerhead domain-containing protein" evidence="1">
    <location>
        <begin position="32"/>
        <end position="729"/>
    </location>
</feature>
<dbReference type="GO" id="GO:0016491">
    <property type="term" value="F:oxidoreductase activity"/>
    <property type="evidence" value="ECO:0007669"/>
    <property type="project" value="InterPro"/>
</dbReference>
<dbReference type="PROSITE" id="PS51318">
    <property type="entry name" value="TAT"/>
    <property type="match status" value="1"/>
</dbReference>
<gene>
    <name evidence="3" type="ORF">CIN_09230</name>
</gene>
<dbReference type="Pfam" id="PF20256">
    <property type="entry name" value="MoCoBD_2"/>
    <property type="match status" value="2"/>
</dbReference>
<dbReference type="SUPFAM" id="SSF56003">
    <property type="entry name" value="Molybdenum cofactor-binding domain"/>
    <property type="match status" value="2"/>
</dbReference>
<keyword evidence="1" id="KW-0732">Signal</keyword>
<feature type="signal peptide" evidence="1">
    <location>
        <begin position="1"/>
        <end position="31"/>
    </location>
</feature>